<keyword evidence="1" id="KW-0156">Chromatin regulator</keyword>
<dbReference type="PANTHER" id="PTHR46462:SF3">
    <property type="entry name" value="UPSET, ISOFORM A"/>
    <property type="match status" value="1"/>
</dbReference>
<dbReference type="Gene3D" id="2.170.270.10">
    <property type="entry name" value="SET domain"/>
    <property type="match status" value="1"/>
</dbReference>
<feature type="region of interest" description="Disordered" evidence="2">
    <location>
        <begin position="275"/>
        <end position="307"/>
    </location>
</feature>
<gene>
    <name evidence="3" type="ORF">B0H17DRAFT_511418</name>
</gene>
<dbReference type="InterPro" id="IPR046341">
    <property type="entry name" value="SET_dom_sf"/>
</dbReference>
<evidence type="ECO:0000313" key="4">
    <source>
        <dbReference type="Proteomes" id="UP001221757"/>
    </source>
</evidence>
<evidence type="ECO:0000256" key="2">
    <source>
        <dbReference type="SAM" id="MobiDB-lite"/>
    </source>
</evidence>
<comment type="caution">
    <text evidence="3">The sequence shown here is derived from an EMBL/GenBank/DDBJ whole genome shotgun (WGS) entry which is preliminary data.</text>
</comment>
<evidence type="ECO:0000256" key="1">
    <source>
        <dbReference type="ARBA" id="ARBA00022853"/>
    </source>
</evidence>
<protein>
    <submittedName>
        <fullName evidence="3">Uncharacterized protein</fullName>
    </submittedName>
</protein>
<dbReference type="AlphaFoldDB" id="A0AAD7FQQ3"/>
<dbReference type="GO" id="GO:0006355">
    <property type="term" value="P:regulation of DNA-templated transcription"/>
    <property type="evidence" value="ECO:0007669"/>
    <property type="project" value="TreeGrafter"/>
</dbReference>
<reference evidence="3" key="1">
    <citation type="submission" date="2023-03" db="EMBL/GenBank/DDBJ databases">
        <title>Massive genome expansion in bonnet fungi (Mycena s.s.) driven by repeated elements and novel gene families across ecological guilds.</title>
        <authorList>
            <consortium name="Lawrence Berkeley National Laboratory"/>
            <person name="Harder C.B."/>
            <person name="Miyauchi S."/>
            <person name="Viragh M."/>
            <person name="Kuo A."/>
            <person name="Thoen E."/>
            <person name="Andreopoulos B."/>
            <person name="Lu D."/>
            <person name="Skrede I."/>
            <person name="Drula E."/>
            <person name="Henrissat B."/>
            <person name="Morin E."/>
            <person name="Kohler A."/>
            <person name="Barry K."/>
            <person name="LaButti K."/>
            <person name="Morin E."/>
            <person name="Salamov A."/>
            <person name="Lipzen A."/>
            <person name="Mereny Z."/>
            <person name="Hegedus B."/>
            <person name="Baldrian P."/>
            <person name="Stursova M."/>
            <person name="Weitz H."/>
            <person name="Taylor A."/>
            <person name="Grigoriev I.V."/>
            <person name="Nagy L.G."/>
            <person name="Martin F."/>
            <person name="Kauserud H."/>
        </authorList>
    </citation>
    <scope>NUCLEOTIDE SEQUENCE</scope>
    <source>
        <strain evidence="3">CBHHK067</strain>
    </source>
</reference>
<dbReference type="GO" id="GO:0006325">
    <property type="term" value="P:chromatin organization"/>
    <property type="evidence" value="ECO:0007669"/>
    <property type="project" value="UniProtKB-KW"/>
</dbReference>
<proteinExistence type="predicted"/>
<name>A0AAD7FQQ3_MYCRO</name>
<dbReference type="EMBL" id="JARKIE010000484">
    <property type="protein sequence ID" value="KAJ7633760.1"/>
    <property type="molecule type" value="Genomic_DNA"/>
</dbReference>
<dbReference type="GO" id="GO:0070210">
    <property type="term" value="C:Rpd3L-Expanded complex"/>
    <property type="evidence" value="ECO:0007669"/>
    <property type="project" value="TreeGrafter"/>
</dbReference>
<organism evidence="3 4">
    <name type="scientific">Mycena rosella</name>
    <name type="common">Pink bonnet</name>
    <name type="synonym">Agaricus rosellus</name>
    <dbReference type="NCBI Taxonomy" id="1033263"/>
    <lineage>
        <taxon>Eukaryota</taxon>
        <taxon>Fungi</taxon>
        <taxon>Dikarya</taxon>
        <taxon>Basidiomycota</taxon>
        <taxon>Agaricomycotina</taxon>
        <taxon>Agaricomycetes</taxon>
        <taxon>Agaricomycetidae</taxon>
        <taxon>Agaricales</taxon>
        <taxon>Marasmiineae</taxon>
        <taxon>Mycenaceae</taxon>
        <taxon>Mycena</taxon>
    </lineage>
</organism>
<evidence type="ECO:0000313" key="3">
    <source>
        <dbReference type="EMBL" id="KAJ7633760.1"/>
    </source>
</evidence>
<dbReference type="GO" id="GO:0034967">
    <property type="term" value="C:Set3 complex"/>
    <property type="evidence" value="ECO:0007669"/>
    <property type="project" value="TreeGrafter"/>
</dbReference>
<dbReference type="Proteomes" id="UP001221757">
    <property type="component" value="Unassembled WGS sequence"/>
</dbReference>
<feature type="compositionally biased region" description="Low complexity" evidence="2">
    <location>
        <begin position="146"/>
        <end position="160"/>
    </location>
</feature>
<dbReference type="PANTHER" id="PTHR46462">
    <property type="entry name" value="UPSET, ISOFORM A"/>
    <property type="match status" value="1"/>
</dbReference>
<keyword evidence="4" id="KW-1185">Reference proteome</keyword>
<accession>A0AAD7FQQ3</accession>
<feature type="region of interest" description="Disordered" evidence="2">
    <location>
        <begin position="146"/>
        <end position="171"/>
    </location>
</feature>
<sequence length="363" mass="38652">MARSLCTRANSPSTRAGPYALRLRRAAASASDPTAPLRLVFILFIRARRPPAHLRPPHRPPRAPAHAPCALPLPHHPSSAYLRAPTNGYAHSGAPKRFVYLVGPSLDVALDARGAGGKERWVRSGCWPNAEVRAYVCKGASAGAGNASAASGSANGHAIGNGKGRGKMRDDDRADDAEARTHLGIFATRALKQAEEIVVGWEWDDANAVHRVDEVAGLDGLPIPPTPTQRHLIAQLANILHALGETGVGCACAPSTATATPAAPAHVPLTAKEKERRVTPGIESRPTVVSADKEEVDSGDGEQEHERSCVIRTMERVVFPPVPVERVQPRYRVHPGEEMDVDIDIEGEAAPRVRVSSAASLHP</sequence>